<protein>
    <submittedName>
        <fullName evidence="1">Uncharacterized protein</fullName>
    </submittedName>
</protein>
<reference evidence="1" key="1">
    <citation type="submission" date="2014-11" db="EMBL/GenBank/DDBJ databases">
        <authorList>
            <person name="Otto D Thomas"/>
            <person name="Naeem Raeece"/>
        </authorList>
    </citation>
    <scope>NUCLEOTIDE SEQUENCE</scope>
</reference>
<dbReference type="AlphaFoldDB" id="A0A0G4HMP4"/>
<sequence length="113" mass="12633">MSSAKPVQGRSTWGLLLDRFSRCTFHAHTDASGGHPVVPNLEEQQERRASQVVPMNVTPADATRATSVVLDSSLRKEPHILSNFHSATLREALAEIRIAFHRLDNQLTLEEFM</sequence>
<proteinExistence type="predicted"/>
<organism evidence="1">
    <name type="scientific">Chromera velia CCMP2878</name>
    <dbReference type="NCBI Taxonomy" id="1169474"/>
    <lineage>
        <taxon>Eukaryota</taxon>
        <taxon>Sar</taxon>
        <taxon>Alveolata</taxon>
        <taxon>Colpodellida</taxon>
        <taxon>Chromeraceae</taxon>
        <taxon>Chromera</taxon>
    </lineage>
</organism>
<dbReference type="EMBL" id="CDMZ01003229">
    <property type="protein sequence ID" value="CEM45621.1"/>
    <property type="molecule type" value="Genomic_DNA"/>
</dbReference>
<name>A0A0G4HMP4_9ALVE</name>
<dbReference type="VEuPathDB" id="CryptoDB:Cvel_1189"/>
<gene>
    <name evidence="1" type="ORF">Cvel_1189</name>
</gene>
<evidence type="ECO:0000313" key="1">
    <source>
        <dbReference type="EMBL" id="CEM45621.1"/>
    </source>
</evidence>
<accession>A0A0G4HMP4</accession>